<feature type="region of interest" description="Disordered" evidence="1">
    <location>
        <begin position="19"/>
        <end position="43"/>
    </location>
</feature>
<dbReference type="EMBL" id="LSSK01001515">
    <property type="protein sequence ID" value="OMH79540.1"/>
    <property type="molecule type" value="Genomic_DNA"/>
</dbReference>
<protein>
    <submittedName>
        <fullName evidence="2">Uncharacterized protein</fullName>
    </submittedName>
</protein>
<accession>A0A1R1PEW8</accession>
<evidence type="ECO:0000313" key="4">
    <source>
        <dbReference type="Proteomes" id="UP000188320"/>
    </source>
</evidence>
<sequence>MFYISGFSSLPQPKLTISEKKKAKRNTDVDTDVDKNTTQSPNKYFNEKTKETATKGTRFIDNGKMPVCGKLDA</sequence>
<gene>
    <name evidence="3" type="ORF">AX774_g4778</name>
    <name evidence="2" type="ORF">AX774_g7038</name>
</gene>
<proteinExistence type="predicted"/>
<evidence type="ECO:0000256" key="1">
    <source>
        <dbReference type="SAM" id="MobiDB-lite"/>
    </source>
</evidence>
<reference evidence="4" key="1">
    <citation type="submission" date="2017-01" db="EMBL/GenBank/DDBJ databases">
        <authorList>
            <person name="Wang Y."/>
            <person name="White M."/>
            <person name="Kvist S."/>
            <person name="Moncalvo J.-M."/>
        </authorList>
    </citation>
    <scope>NUCLEOTIDE SEQUENCE [LARGE SCALE GENOMIC DNA]</scope>
    <source>
        <strain evidence="4">COL-18-3</strain>
    </source>
</reference>
<name>A0A1R1PEW8_ZANCU</name>
<organism evidence="2 4">
    <name type="scientific">Zancudomyces culisetae</name>
    <name type="common">Gut fungus</name>
    <name type="synonym">Smittium culisetae</name>
    <dbReference type="NCBI Taxonomy" id="1213189"/>
    <lineage>
        <taxon>Eukaryota</taxon>
        <taxon>Fungi</taxon>
        <taxon>Fungi incertae sedis</taxon>
        <taxon>Zoopagomycota</taxon>
        <taxon>Kickxellomycotina</taxon>
        <taxon>Harpellomycetes</taxon>
        <taxon>Harpellales</taxon>
        <taxon>Legeriomycetaceae</taxon>
        <taxon>Zancudomyces</taxon>
    </lineage>
</organism>
<dbReference type="Proteomes" id="UP000188320">
    <property type="component" value="Unassembled WGS sequence"/>
</dbReference>
<feature type="compositionally biased region" description="Basic and acidic residues" evidence="1">
    <location>
        <begin position="19"/>
        <end position="35"/>
    </location>
</feature>
<dbReference type="AlphaFoldDB" id="A0A1R1PEW8"/>
<evidence type="ECO:0000313" key="2">
    <source>
        <dbReference type="EMBL" id="OMH79540.1"/>
    </source>
</evidence>
<keyword evidence="4" id="KW-1185">Reference proteome</keyword>
<reference evidence="2" key="2">
    <citation type="submission" date="2017-01" db="EMBL/GenBank/DDBJ databases">
        <authorList>
            <person name="Mah S.A."/>
            <person name="Swanson W.J."/>
            <person name="Moy G.W."/>
            <person name="Vacquier V.D."/>
        </authorList>
    </citation>
    <scope>NUCLEOTIDE SEQUENCE [LARGE SCALE GENOMIC DNA]</scope>
    <source>
        <strain evidence="2">COL-18-3</strain>
    </source>
</reference>
<dbReference type="EMBL" id="LSSK01000830">
    <property type="protein sequence ID" value="OMH81756.1"/>
    <property type="molecule type" value="Genomic_DNA"/>
</dbReference>
<comment type="caution">
    <text evidence="2">The sequence shown here is derived from an EMBL/GenBank/DDBJ whole genome shotgun (WGS) entry which is preliminary data.</text>
</comment>
<evidence type="ECO:0000313" key="3">
    <source>
        <dbReference type="EMBL" id="OMH81756.1"/>
    </source>
</evidence>